<feature type="compositionally biased region" description="Polar residues" evidence="1">
    <location>
        <begin position="165"/>
        <end position="175"/>
    </location>
</feature>
<feature type="region of interest" description="Disordered" evidence="1">
    <location>
        <begin position="119"/>
        <end position="203"/>
    </location>
</feature>
<evidence type="ECO:0000313" key="2">
    <source>
        <dbReference type="EMBL" id="CAG6542371.1"/>
    </source>
</evidence>
<dbReference type="EMBL" id="HBUE01332952">
    <property type="protein sequence ID" value="CAG6594458.1"/>
    <property type="molecule type" value="Transcribed_RNA"/>
</dbReference>
<dbReference type="EMBL" id="HBUE01332951">
    <property type="protein sequence ID" value="CAG6594456.1"/>
    <property type="molecule type" value="Transcribed_RNA"/>
</dbReference>
<dbReference type="EMBL" id="HBUE01332944">
    <property type="protein sequence ID" value="CAG6594447.1"/>
    <property type="molecule type" value="Transcribed_RNA"/>
</dbReference>
<dbReference type="EMBL" id="HBUE01332953">
    <property type="protein sequence ID" value="CAG6594460.1"/>
    <property type="molecule type" value="Transcribed_RNA"/>
</dbReference>
<reference evidence="2" key="1">
    <citation type="submission" date="2021-05" db="EMBL/GenBank/DDBJ databases">
        <authorList>
            <person name="Alioto T."/>
            <person name="Alioto T."/>
            <person name="Gomez Garrido J."/>
        </authorList>
    </citation>
    <scope>NUCLEOTIDE SEQUENCE</scope>
</reference>
<dbReference type="EMBL" id="HBUE01226220">
    <property type="protein sequence ID" value="CAG6542371.1"/>
    <property type="molecule type" value="Transcribed_RNA"/>
</dbReference>
<name>A0A8D8HYM8_CULPI</name>
<accession>A0A8D8HYM8</accession>
<evidence type="ECO:0000256" key="1">
    <source>
        <dbReference type="SAM" id="MobiDB-lite"/>
    </source>
</evidence>
<feature type="region of interest" description="Disordered" evidence="1">
    <location>
        <begin position="1"/>
        <end position="35"/>
    </location>
</feature>
<dbReference type="EMBL" id="HBUE01226217">
    <property type="protein sequence ID" value="CAG6542366.1"/>
    <property type="molecule type" value="Transcribed_RNA"/>
</dbReference>
<feature type="region of interest" description="Disordered" evidence="1">
    <location>
        <begin position="94"/>
        <end position="113"/>
    </location>
</feature>
<dbReference type="EMBL" id="HBUE01226213">
    <property type="protein sequence ID" value="CAG6542362.1"/>
    <property type="molecule type" value="Transcribed_RNA"/>
</dbReference>
<proteinExistence type="predicted"/>
<dbReference type="EMBL" id="HBUE01332948">
    <property type="protein sequence ID" value="CAG6594451.1"/>
    <property type="molecule type" value="Transcribed_RNA"/>
</dbReference>
<dbReference type="EMBL" id="HBUE01226222">
    <property type="protein sequence ID" value="CAG6542375.1"/>
    <property type="molecule type" value="Transcribed_RNA"/>
</dbReference>
<dbReference type="EMBL" id="HBUE01226221">
    <property type="protein sequence ID" value="CAG6542373.1"/>
    <property type="molecule type" value="Transcribed_RNA"/>
</dbReference>
<feature type="compositionally biased region" description="Basic and acidic residues" evidence="1">
    <location>
        <begin position="153"/>
        <end position="164"/>
    </location>
</feature>
<dbReference type="AlphaFoldDB" id="A0A8D8HYM8"/>
<organism evidence="2">
    <name type="scientific">Culex pipiens</name>
    <name type="common">House mosquito</name>
    <dbReference type="NCBI Taxonomy" id="7175"/>
    <lineage>
        <taxon>Eukaryota</taxon>
        <taxon>Metazoa</taxon>
        <taxon>Ecdysozoa</taxon>
        <taxon>Arthropoda</taxon>
        <taxon>Hexapoda</taxon>
        <taxon>Insecta</taxon>
        <taxon>Pterygota</taxon>
        <taxon>Neoptera</taxon>
        <taxon>Endopterygota</taxon>
        <taxon>Diptera</taxon>
        <taxon>Nematocera</taxon>
        <taxon>Culicoidea</taxon>
        <taxon>Culicidae</taxon>
        <taxon>Culicinae</taxon>
        <taxon>Culicini</taxon>
        <taxon>Culex</taxon>
        <taxon>Culex</taxon>
    </lineage>
</organism>
<sequence length="203" mass="22673">MWGRRVQPAGHLQLLQGRNRHPGQYSAAPDGRPHPVPAYPTRLGHLSLLSGQLDHWHGAQTPAEDHNPGRIHATISPVHLQQSVERLRNTRIIGPARVSGSGQPRSTGHLVPTGWRTHQRQLAAASVRSSNQQRHPGRSGRVRLPGGQRHRTRSDAHRQADRPRTSANRRPSTAHTHQRKRTPRTRVPSARIAHPGDLLDDKR</sequence>
<protein>
    <submittedName>
        <fullName evidence="2">(northern house mosquito) hypothetical protein</fullName>
    </submittedName>
</protein>